<dbReference type="EMBL" id="LK056676">
    <property type="protein sequence ID" value="CDU24565.1"/>
    <property type="molecule type" value="Genomic_DNA"/>
</dbReference>
<proteinExistence type="predicted"/>
<sequence>MPPTLPPVVEDARSNPMGQKPDKKKKTTIEKALNSSNIPSTLDIMRKNVTAQRDKLTKSLAISGGHRNATEPSTDDTSMSADTRVTEEDADMEEAKSPDDDPPSESQASPTSSLPAVSQSTPQQPLTSQPLVSQPHASQPLVSQPLVSHLHASANLTPLPVVTSQPAFTSQPLNPQHSAPDSHQTSQTSLTVKSNQFSNDDVAPKVTRRYFEGSQDTTDANTTPGSGTTGDESNRKFIGTWANENRLRHRSEPPHGVLHQNPLNTRQPSVGSVSVNHSQPHTDPQSISDRNHNDQNTNRTHAPPEQSSTPANTSSHTRVDNGMADATIRNTLDPFSSAFDTSQFDETDEPTEPESHGRDPSPMDTGFQHTNEPLYRSRLWWCSDPSKLWDFADLCDPQREDGVGKATVRFRYEANIKRPSQAQLVAIRTEIIKQIKERVAGISVDDFGVQAPRPRGVRRTLFLDVKVFTQSFYPAIKKVWLEYANRPWRFAFAGAPMDDKVIIFKINDLEVNANLPKLLQLFRSKFREARITAFWGLYYTQTAGPIPSEQDFSGKVYVVGTTDFYNRTWLPRQIDLSSIGGKTVQVWYEGGEKDCEQCVQRGPNRHSVSECRTQRR</sequence>
<evidence type="ECO:0000313" key="2">
    <source>
        <dbReference type="EMBL" id="CDU24565.1"/>
    </source>
</evidence>
<dbReference type="AlphaFoldDB" id="A0A127ZEW2"/>
<organism evidence="2">
    <name type="scientific">Sporisorium scitamineum</name>
    <dbReference type="NCBI Taxonomy" id="49012"/>
    <lineage>
        <taxon>Eukaryota</taxon>
        <taxon>Fungi</taxon>
        <taxon>Dikarya</taxon>
        <taxon>Basidiomycota</taxon>
        <taxon>Ustilaginomycotina</taxon>
        <taxon>Ustilaginomycetes</taxon>
        <taxon>Ustilaginales</taxon>
        <taxon>Ustilaginaceae</taxon>
        <taxon>Sporisorium</taxon>
    </lineage>
</organism>
<feature type="compositionally biased region" description="Low complexity" evidence="1">
    <location>
        <begin position="117"/>
        <end position="135"/>
    </location>
</feature>
<feature type="compositionally biased region" description="Polar residues" evidence="1">
    <location>
        <begin position="166"/>
        <end position="199"/>
    </location>
</feature>
<feature type="region of interest" description="Disordered" evidence="1">
    <location>
        <begin position="166"/>
        <end position="236"/>
    </location>
</feature>
<feature type="compositionally biased region" description="Polar residues" evidence="1">
    <location>
        <begin position="261"/>
        <end position="316"/>
    </location>
</feature>
<protein>
    <submittedName>
        <fullName evidence="2">Uncharacterized protein</fullName>
    </submittedName>
</protein>
<name>A0A127ZEW2_9BASI</name>
<accession>A0A127ZEW2</accession>
<feature type="compositionally biased region" description="Polar residues" evidence="1">
    <location>
        <begin position="214"/>
        <end position="231"/>
    </location>
</feature>
<feature type="compositionally biased region" description="Acidic residues" evidence="1">
    <location>
        <begin position="343"/>
        <end position="352"/>
    </location>
</feature>
<feature type="region of interest" description="Disordered" evidence="1">
    <location>
        <begin position="250"/>
        <end position="319"/>
    </location>
</feature>
<reference evidence="2" key="1">
    <citation type="submission" date="2014-06" db="EMBL/GenBank/DDBJ databases">
        <authorList>
            <person name="Ju J."/>
            <person name="Zhang J."/>
        </authorList>
    </citation>
    <scope>NUCLEOTIDE SEQUENCE</scope>
    <source>
        <strain evidence="2">SscI8</strain>
    </source>
</reference>
<gene>
    <name evidence="2" type="ORF">SPSC_04066</name>
</gene>
<feature type="region of interest" description="Disordered" evidence="1">
    <location>
        <begin position="335"/>
        <end position="368"/>
    </location>
</feature>
<feature type="compositionally biased region" description="Polar residues" evidence="1">
    <location>
        <begin position="70"/>
        <end position="83"/>
    </location>
</feature>
<evidence type="ECO:0000256" key="1">
    <source>
        <dbReference type="SAM" id="MobiDB-lite"/>
    </source>
</evidence>
<feature type="compositionally biased region" description="Polar residues" evidence="1">
    <location>
        <begin position="104"/>
        <end position="116"/>
    </location>
</feature>
<feature type="region of interest" description="Disordered" evidence="1">
    <location>
        <begin position="55"/>
        <end position="144"/>
    </location>
</feature>
<feature type="region of interest" description="Disordered" evidence="1">
    <location>
        <begin position="1"/>
        <end position="41"/>
    </location>
</feature>